<feature type="transmembrane region" description="Helical" evidence="7">
    <location>
        <begin position="109"/>
        <end position="131"/>
    </location>
</feature>
<evidence type="ECO:0000256" key="7">
    <source>
        <dbReference type="SAM" id="Phobius"/>
    </source>
</evidence>
<dbReference type="GO" id="GO:0005886">
    <property type="term" value="C:plasma membrane"/>
    <property type="evidence" value="ECO:0007669"/>
    <property type="project" value="UniProtKB-SubCell"/>
</dbReference>
<evidence type="ECO:0000256" key="1">
    <source>
        <dbReference type="ARBA" id="ARBA00004651"/>
    </source>
</evidence>
<evidence type="ECO:0000256" key="6">
    <source>
        <dbReference type="ARBA" id="ARBA00023136"/>
    </source>
</evidence>
<dbReference type="EMBL" id="PEIB01000011">
    <property type="protein sequence ID" value="RXJ73224.1"/>
    <property type="molecule type" value="Genomic_DNA"/>
</dbReference>
<dbReference type="GO" id="GO:0019646">
    <property type="term" value="P:aerobic electron transport chain"/>
    <property type="evidence" value="ECO:0007669"/>
    <property type="project" value="TreeGrafter"/>
</dbReference>
<feature type="transmembrane region" description="Helical" evidence="7">
    <location>
        <begin position="194"/>
        <end position="211"/>
    </location>
</feature>
<dbReference type="Pfam" id="PF02322">
    <property type="entry name" value="Cyt_bd_oxida_II"/>
    <property type="match status" value="1"/>
</dbReference>
<feature type="transmembrane region" description="Helical" evidence="7">
    <location>
        <begin position="151"/>
        <end position="174"/>
    </location>
</feature>
<gene>
    <name evidence="8" type="primary">cydB</name>
    <name evidence="8" type="ORF">CS022_10795</name>
</gene>
<dbReference type="GO" id="GO:0016682">
    <property type="term" value="F:oxidoreductase activity, acting on diphenols and related substances as donors, oxygen as acceptor"/>
    <property type="evidence" value="ECO:0007669"/>
    <property type="project" value="TreeGrafter"/>
</dbReference>
<dbReference type="PANTHER" id="PTHR43141">
    <property type="entry name" value="CYTOCHROME BD2 SUBUNIT II"/>
    <property type="match status" value="1"/>
</dbReference>
<feature type="transmembrane region" description="Helical" evidence="7">
    <location>
        <begin position="298"/>
        <end position="320"/>
    </location>
</feature>
<protein>
    <submittedName>
        <fullName evidence="8">Cytochrome d ubiquinol oxidase subunit II</fullName>
    </submittedName>
</protein>
<evidence type="ECO:0000256" key="3">
    <source>
        <dbReference type="ARBA" id="ARBA00022475"/>
    </source>
</evidence>
<organism evidence="8 9">
    <name type="scientific">Veronia nyctiphanis</name>
    <dbReference type="NCBI Taxonomy" id="1278244"/>
    <lineage>
        <taxon>Bacteria</taxon>
        <taxon>Pseudomonadati</taxon>
        <taxon>Pseudomonadota</taxon>
        <taxon>Gammaproteobacteria</taxon>
        <taxon>Vibrionales</taxon>
        <taxon>Vibrionaceae</taxon>
        <taxon>Veronia</taxon>
    </lineage>
</organism>
<dbReference type="GO" id="GO:0009055">
    <property type="term" value="F:electron transfer activity"/>
    <property type="evidence" value="ECO:0007669"/>
    <property type="project" value="TreeGrafter"/>
</dbReference>
<evidence type="ECO:0000256" key="2">
    <source>
        <dbReference type="ARBA" id="ARBA00007543"/>
    </source>
</evidence>
<evidence type="ECO:0000313" key="8">
    <source>
        <dbReference type="EMBL" id="RXJ73224.1"/>
    </source>
</evidence>
<feature type="transmembrane region" description="Helical" evidence="7">
    <location>
        <begin position="223"/>
        <end position="244"/>
    </location>
</feature>
<dbReference type="GO" id="GO:0070069">
    <property type="term" value="C:cytochrome complex"/>
    <property type="evidence" value="ECO:0007669"/>
    <property type="project" value="TreeGrafter"/>
</dbReference>
<evidence type="ECO:0000256" key="5">
    <source>
        <dbReference type="ARBA" id="ARBA00022989"/>
    </source>
</evidence>
<feature type="transmembrane region" description="Helical" evidence="7">
    <location>
        <begin position="256"/>
        <end position="278"/>
    </location>
</feature>
<feature type="transmembrane region" description="Helical" evidence="7">
    <location>
        <begin position="79"/>
        <end position="97"/>
    </location>
</feature>
<dbReference type="PANTHER" id="PTHR43141:SF4">
    <property type="entry name" value="CYTOCHROME BD2 SUBUNIT II"/>
    <property type="match status" value="1"/>
</dbReference>
<sequence>MDYALIWAGLIAFAVLAYVILDGFDLGVGILFPTLNDHDKDSAMNSIAPIWDGNETWLVLGGGGLFAVFPLAYAIVMPAVYAPIIAMLLGLIFRGVAFEYRYRTKQGRFLWDWSFFGGSLMATFSQGLILGTLLQGIEVDGRQYAGGWFDWLSPFTVFCGIAVTFGYTLLGGCWLLVKTTGQLEQMLYAKCKRLTLWFLGTIGVVSVWLPIMSEPIAQRWFAFPNSLLFFVIPAVSAACAYQLWHSLNKQKPLRAYCCTLGLYLMAFAGFAISVFPYLVPREITLWEAAAPDNSLKFLLAGAVILLPMIIAYTAYSYWVFRGKVSSDEGYHE</sequence>
<name>A0A4Q0YSW4_9GAMM</name>
<dbReference type="RefSeq" id="WP_129122274.1">
    <property type="nucleotide sequence ID" value="NZ_PEIB01000011.1"/>
</dbReference>
<keyword evidence="3" id="KW-1003">Cell membrane</keyword>
<keyword evidence="4 7" id="KW-0812">Transmembrane</keyword>
<comment type="caution">
    <text evidence="8">The sequence shown here is derived from an EMBL/GenBank/DDBJ whole genome shotgun (WGS) entry which is preliminary data.</text>
</comment>
<evidence type="ECO:0000313" key="9">
    <source>
        <dbReference type="Proteomes" id="UP000290287"/>
    </source>
</evidence>
<comment type="similarity">
    <text evidence="2">Belongs to the cytochrome ubiquinol oxidase subunit 2 family.</text>
</comment>
<keyword evidence="6 7" id="KW-0472">Membrane</keyword>
<evidence type="ECO:0000256" key="4">
    <source>
        <dbReference type="ARBA" id="ARBA00022692"/>
    </source>
</evidence>
<comment type="subcellular location">
    <subcellularLocation>
        <location evidence="1">Cell membrane</location>
        <topology evidence="1">Multi-pass membrane protein</topology>
    </subcellularLocation>
</comment>
<dbReference type="OrthoDB" id="9776710at2"/>
<feature type="transmembrane region" description="Helical" evidence="7">
    <location>
        <begin position="6"/>
        <end position="35"/>
    </location>
</feature>
<proteinExistence type="inferred from homology"/>
<reference evidence="8 9" key="1">
    <citation type="submission" date="2017-10" db="EMBL/GenBank/DDBJ databases">
        <title>Nyctiphanis sp. nov., isolated from the stomach of the euphausiid Nyctiphanes simplex (Hansen, 1911) in the Gulf of California.</title>
        <authorList>
            <person name="Gomez-Gil B."/>
            <person name="Aguilar-Mendez M."/>
            <person name="Lopez-Cortes A."/>
            <person name="Gomez-Gutierrez J."/>
            <person name="Roque A."/>
            <person name="Lang E."/>
            <person name="Gonzalez-Castillo A."/>
        </authorList>
    </citation>
    <scope>NUCLEOTIDE SEQUENCE [LARGE SCALE GENOMIC DNA]</scope>
    <source>
        <strain evidence="8 9">CAIM 600</strain>
    </source>
</reference>
<dbReference type="PIRSF" id="PIRSF000267">
    <property type="entry name" value="Cyt_oxidse_sub2"/>
    <property type="match status" value="1"/>
</dbReference>
<keyword evidence="9" id="KW-1185">Reference proteome</keyword>
<dbReference type="AlphaFoldDB" id="A0A4Q0YSW4"/>
<dbReference type="Proteomes" id="UP000290287">
    <property type="component" value="Unassembled WGS sequence"/>
</dbReference>
<dbReference type="InterPro" id="IPR003317">
    <property type="entry name" value="Cyt-d_oxidase_su2"/>
</dbReference>
<keyword evidence="5 7" id="KW-1133">Transmembrane helix</keyword>
<dbReference type="NCBIfam" id="TIGR00203">
    <property type="entry name" value="cydB"/>
    <property type="match status" value="1"/>
</dbReference>
<accession>A0A4Q0YSW4</accession>